<keyword evidence="5" id="KW-1185">Reference proteome</keyword>
<dbReference type="EMBL" id="CP007806">
    <property type="protein sequence ID" value="AIG27201.1"/>
    <property type="molecule type" value="Genomic_DNA"/>
</dbReference>
<accession>A0A075R6Y6</accession>
<dbReference type="InterPro" id="IPR036365">
    <property type="entry name" value="PGBD-like_sf"/>
</dbReference>
<evidence type="ECO:0000313" key="4">
    <source>
        <dbReference type="EMBL" id="AIG27201.1"/>
    </source>
</evidence>
<dbReference type="InterPro" id="IPR042047">
    <property type="entry name" value="SleB_dom1"/>
</dbReference>
<feature type="domain" description="Cell wall hydrolase SleB" evidence="3">
    <location>
        <begin position="155"/>
        <end position="253"/>
    </location>
</feature>
<dbReference type="InterPro" id="IPR011105">
    <property type="entry name" value="Cell_wall_hydrolase_SleB"/>
</dbReference>
<dbReference type="HOGENOM" id="CLU_073309_0_0_9"/>
<dbReference type="eggNOG" id="COG3773">
    <property type="taxonomic scope" value="Bacteria"/>
</dbReference>
<dbReference type="STRING" id="1042163.BRLA_c028870"/>
<feature type="chain" id="PRO_5039234036" evidence="1">
    <location>
        <begin position="29"/>
        <end position="254"/>
    </location>
</feature>
<dbReference type="GO" id="GO:0016787">
    <property type="term" value="F:hydrolase activity"/>
    <property type="evidence" value="ECO:0007669"/>
    <property type="project" value="InterPro"/>
</dbReference>
<dbReference type="KEGG" id="blr:BRLA_c028870"/>
<dbReference type="InterPro" id="IPR002477">
    <property type="entry name" value="Peptidoglycan-bd-like"/>
</dbReference>
<feature type="signal peptide" evidence="1">
    <location>
        <begin position="1"/>
        <end position="28"/>
    </location>
</feature>
<sequence length="254" mass="27637">MQSIRTLPLIRMALHISLLASVSSIAFFFTPAGVAAPAIQPVSANKTEKQAAPVAFAPQQSPANVEVVEEVQTDSNQKNIQKTQAKLQKAGLYQGPIDGRSSEQLGQAVAAFQRLKGLPVTGLLNEETFARLQKSNSISAEIDMLERLVYAESRGEPYDGKVAVAAVVLNRVKSEQFPDTIKGVIFARNAFSVIQNGRLSSAKNKETQLAVRDALFGDDPSRGALYFYNPDISTSRWIFSRTTTVVIDNHVFAV</sequence>
<dbReference type="SUPFAM" id="SSF47090">
    <property type="entry name" value="PGBD-like"/>
    <property type="match status" value="1"/>
</dbReference>
<dbReference type="Proteomes" id="UP000005850">
    <property type="component" value="Chromosome"/>
</dbReference>
<dbReference type="Gene3D" id="6.20.240.60">
    <property type="match status" value="1"/>
</dbReference>
<evidence type="ECO:0000259" key="2">
    <source>
        <dbReference type="Pfam" id="PF01471"/>
    </source>
</evidence>
<evidence type="ECO:0000313" key="5">
    <source>
        <dbReference type="Proteomes" id="UP000005850"/>
    </source>
</evidence>
<dbReference type="Gene3D" id="1.10.101.10">
    <property type="entry name" value="PGBD-like superfamily/PGBD"/>
    <property type="match status" value="1"/>
</dbReference>
<dbReference type="RefSeq" id="WP_003335931.1">
    <property type="nucleotide sequence ID" value="NZ_CP007806.1"/>
</dbReference>
<dbReference type="InterPro" id="IPR036366">
    <property type="entry name" value="PGBDSf"/>
</dbReference>
<name>A0A075R6Y6_BRELA</name>
<evidence type="ECO:0000256" key="1">
    <source>
        <dbReference type="SAM" id="SignalP"/>
    </source>
</evidence>
<protein>
    <submittedName>
        <fullName evidence="4">Germination-specific amidase</fullName>
    </submittedName>
</protein>
<gene>
    <name evidence="4" type="primary">sleB_3</name>
    <name evidence="4" type="ORF">BRLA_c028870</name>
</gene>
<organism evidence="4 5">
    <name type="scientific">Brevibacillus laterosporus LMG 15441</name>
    <dbReference type="NCBI Taxonomy" id="1042163"/>
    <lineage>
        <taxon>Bacteria</taxon>
        <taxon>Bacillati</taxon>
        <taxon>Bacillota</taxon>
        <taxon>Bacilli</taxon>
        <taxon>Bacillales</taxon>
        <taxon>Paenibacillaceae</taxon>
        <taxon>Brevibacillus</taxon>
    </lineage>
</organism>
<dbReference type="Pfam" id="PF07486">
    <property type="entry name" value="Hydrolase_2"/>
    <property type="match status" value="1"/>
</dbReference>
<dbReference type="Gene3D" id="1.10.10.2520">
    <property type="entry name" value="Cell wall hydrolase SleB, domain 1"/>
    <property type="match status" value="1"/>
</dbReference>
<dbReference type="Pfam" id="PF01471">
    <property type="entry name" value="PG_binding_1"/>
    <property type="match status" value="1"/>
</dbReference>
<evidence type="ECO:0000259" key="3">
    <source>
        <dbReference type="Pfam" id="PF07486"/>
    </source>
</evidence>
<proteinExistence type="predicted"/>
<feature type="domain" description="Peptidoglycan binding-like" evidence="2">
    <location>
        <begin position="77"/>
        <end position="132"/>
    </location>
</feature>
<dbReference type="AlphaFoldDB" id="A0A075R6Y6"/>
<keyword evidence="1" id="KW-0732">Signal</keyword>
<reference evidence="4 5" key="1">
    <citation type="journal article" date="2011" name="J. Bacteriol.">
        <title>Genome sequence of Brevibacillus laterosporus LMG 15441, a pathogen of invertebrates.</title>
        <authorList>
            <person name="Djukic M."/>
            <person name="Poehlein A."/>
            <person name="Thurmer A."/>
            <person name="Daniel R."/>
        </authorList>
    </citation>
    <scope>NUCLEOTIDE SEQUENCE [LARGE SCALE GENOMIC DNA]</scope>
    <source>
        <strain evidence="4 5">LMG 15441</strain>
    </source>
</reference>